<accession>A0A9N9DBN7</accession>
<evidence type="ECO:0000313" key="3">
    <source>
        <dbReference type="Proteomes" id="UP000789831"/>
    </source>
</evidence>
<evidence type="ECO:0000259" key="1">
    <source>
        <dbReference type="PROSITE" id="PS50011"/>
    </source>
</evidence>
<dbReference type="InterPro" id="IPR013761">
    <property type="entry name" value="SAM/pointed_sf"/>
</dbReference>
<dbReference type="PROSITE" id="PS50011">
    <property type="entry name" value="PROTEIN_KINASE_DOM"/>
    <property type="match status" value="1"/>
</dbReference>
<evidence type="ECO:0000313" key="2">
    <source>
        <dbReference type="EMBL" id="CAG8635390.1"/>
    </source>
</evidence>
<organism evidence="2 3">
    <name type="scientific">Ambispora gerdemannii</name>
    <dbReference type="NCBI Taxonomy" id="144530"/>
    <lineage>
        <taxon>Eukaryota</taxon>
        <taxon>Fungi</taxon>
        <taxon>Fungi incertae sedis</taxon>
        <taxon>Mucoromycota</taxon>
        <taxon>Glomeromycotina</taxon>
        <taxon>Glomeromycetes</taxon>
        <taxon>Archaeosporales</taxon>
        <taxon>Ambisporaceae</taxon>
        <taxon>Ambispora</taxon>
    </lineage>
</organism>
<dbReference type="EMBL" id="CAJVPL010003590">
    <property type="protein sequence ID" value="CAG8635390.1"/>
    <property type="molecule type" value="Genomic_DNA"/>
</dbReference>
<reference evidence="2" key="1">
    <citation type="submission" date="2021-06" db="EMBL/GenBank/DDBJ databases">
        <authorList>
            <person name="Kallberg Y."/>
            <person name="Tangrot J."/>
            <person name="Rosling A."/>
        </authorList>
    </citation>
    <scope>NUCLEOTIDE SEQUENCE</scope>
    <source>
        <strain evidence="2">MT106</strain>
    </source>
</reference>
<feature type="non-terminal residue" evidence="2">
    <location>
        <position position="1"/>
    </location>
</feature>
<dbReference type="OrthoDB" id="2416192at2759"/>
<dbReference type="InterPro" id="IPR000719">
    <property type="entry name" value="Prot_kinase_dom"/>
</dbReference>
<dbReference type="GO" id="GO:0004672">
    <property type="term" value="F:protein kinase activity"/>
    <property type="evidence" value="ECO:0007669"/>
    <property type="project" value="InterPro"/>
</dbReference>
<dbReference type="Proteomes" id="UP000789831">
    <property type="component" value="Unassembled WGS sequence"/>
</dbReference>
<feature type="domain" description="Protein kinase" evidence="1">
    <location>
        <begin position="331"/>
        <end position="523"/>
    </location>
</feature>
<gene>
    <name evidence="2" type="ORF">AGERDE_LOCUS10722</name>
</gene>
<protein>
    <submittedName>
        <fullName evidence="2">801_t:CDS:1</fullName>
    </submittedName>
</protein>
<dbReference type="AlphaFoldDB" id="A0A9N9DBN7"/>
<dbReference type="InterPro" id="IPR011009">
    <property type="entry name" value="Kinase-like_dom_sf"/>
</dbReference>
<comment type="caution">
    <text evidence="2">The sequence shown here is derived from an EMBL/GenBank/DDBJ whole genome shotgun (WGS) entry which is preliminary data.</text>
</comment>
<keyword evidence="3" id="KW-1185">Reference proteome</keyword>
<dbReference type="GO" id="GO:0005524">
    <property type="term" value="F:ATP binding"/>
    <property type="evidence" value="ECO:0007669"/>
    <property type="project" value="InterPro"/>
</dbReference>
<proteinExistence type="predicted"/>
<sequence>IGLEDKHFNILREQKFKGPAFLELSVEELLQVELKLGPAKTIIKFINKIKGEGQTTTASNQKIQELRERLAILQYLESKVIRLISDDFNSFIQLHSCLKEAFGLKGSLIDYKFVISNKNIDFSWSKNDFVDFIEKHKCSVNNPVRILGVKKGIKRSYMDMIGELPPPSTLGIPKEWFKRQKGDPICLNHHSPEASSTIPVSLYNSIFGKFKDFCVKDPEKKDNEFTYEICYEMAKFDEKEEDRQYVTNKLLKEYLDHPVEILTIKRKNSDNSLKGAHTDGTIFHSKYRGANFEYKCNNCNFGASPYLENYSYYLVFCKEQENSPSFCVTNFPCFLVTIAGSYFSISGAVLADQKHDEMMLSISRTFRALKKSLQILDQYYAQVDYLVQNISQTDHPIHPSFPEVIIDNKSYTNIEYAPKVLASLIIPGNWCLVYMEYLDNYLMLHRISLNLNDQERNCLKEKIEKAVEYLHNLGHVHGDLREGNILVSRLEDNDFDVKLINFEWSGKASSACYSHFMNHKNIQ</sequence>
<dbReference type="SUPFAM" id="SSF56112">
    <property type="entry name" value="Protein kinase-like (PK-like)"/>
    <property type="match status" value="1"/>
</dbReference>
<dbReference type="Gene3D" id="1.10.150.50">
    <property type="entry name" value="Transcription Factor, Ets-1"/>
    <property type="match status" value="1"/>
</dbReference>
<dbReference type="Gene3D" id="1.10.510.10">
    <property type="entry name" value="Transferase(Phosphotransferase) domain 1"/>
    <property type="match status" value="1"/>
</dbReference>
<name>A0A9N9DBN7_9GLOM</name>